<protein>
    <submittedName>
        <fullName evidence="1">Uncharacterized protein</fullName>
    </submittedName>
</protein>
<proteinExistence type="predicted"/>
<evidence type="ECO:0000313" key="2">
    <source>
        <dbReference type="Proteomes" id="UP001162501"/>
    </source>
</evidence>
<reference evidence="1" key="1">
    <citation type="submission" date="2023-05" db="EMBL/GenBank/DDBJ databases">
        <authorList>
            <consortium name="ELIXIR-Norway"/>
        </authorList>
    </citation>
    <scope>NUCLEOTIDE SEQUENCE</scope>
</reference>
<evidence type="ECO:0000313" key="1">
    <source>
        <dbReference type="EMBL" id="CAN0569056.1"/>
    </source>
</evidence>
<name>A0AC60A7W7_RANTA</name>
<dbReference type="Proteomes" id="UP001162501">
    <property type="component" value="Chromosome 9"/>
</dbReference>
<accession>A0AC60A7W7</accession>
<reference evidence="1" key="2">
    <citation type="submission" date="2025-03" db="EMBL/GenBank/DDBJ databases">
        <authorList>
            <consortium name="ELIXIR-Norway"/>
            <consortium name="Elixir Norway"/>
        </authorList>
    </citation>
    <scope>NUCLEOTIDE SEQUENCE</scope>
</reference>
<dbReference type="EMBL" id="OX596093">
    <property type="protein sequence ID" value="CAN0569056.1"/>
    <property type="molecule type" value="Genomic_DNA"/>
</dbReference>
<organism evidence="1 2">
    <name type="scientific">Rangifer tarandus platyrhynchus</name>
    <name type="common">Svalbard reindeer</name>
    <dbReference type="NCBI Taxonomy" id="3082113"/>
    <lineage>
        <taxon>Eukaryota</taxon>
        <taxon>Metazoa</taxon>
        <taxon>Chordata</taxon>
        <taxon>Craniata</taxon>
        <taxon>Vertebrata</taxon>
        <taxon>Euteleostomi</taxon>
        <taxon>Mammalia</taxon>
        <taxon>Eutheria</taxon>
        <taxon>Laurasiatheria</taxon>
        <taxon>Artiodactyla</taxon>
        <taxon>Ruminantia</taxon>
        <taxon>Pecora</taxon>
        <taxon>Cervidae</taxon>
        <taxon>Odocoileinae</taxon>
        <taxon>Rangifer</taxon>
    </lineage>
</organism>
<sequence length="124" mass="12612">MEPGLAHPLFPGAGKSDSSSRGPSSLLSPSPNANAKFQRTGLGTEPSRLEQLSWGLGGGARGWGPAARTLSWAGSTLSLSPGVAVAVVGEEAGDNTPHEVTASGCEPPPPESGREQVRWVKSSP</sequence>
<gene>
    <name evidence="1" type="ORF">MRATA1EN22A_LOCUS27911</name>
</gene>